<reference evidence="1" key="1">
    <citation type="submission" date="2020-03" db="EMBL/GenBank/DDBJ databases">
        <title>The deep terrestrial virosphere.</title>
        <authorList>
            <person name="Holmfeldt K."/>
            <person name="Nilsson E."/>
            <person name="Simone D."/>
            <person name="Lopez-Fernandez M."/>
            <person name="Wu X."/>
            <person name="de Brujin I."/>
            <person name="Lundin D."/>
            <person name="Andersson A."/>
            <person name="Bertilsson S."/>
            <person name="Dopson M."/>
        </authorList>
    </citation>
    <scope>NUCLEOTIDE SEQUENCE</scope>
    <source>
        <strain evidence="1">MM415A03092</strain>
    </source>
</reference>
<organism evidence="1">
    <name type="scientific">viral metagenome</name>
    <dbReference type="NCBI Taxonomy" id="1070528"/>
    <lineage>
        <taxon>unclassified sequences</taxon>
        <taxon>metagenomes</taxon>
        <taxon>organismal metagenomes</taxon>
    </lineage>
</organism>
<accession>A0A6M3JNL1</accession>
<name>A0A6M3JNL1_9ZZZZ</name>
<proteinExistence type="predicted"/>
<gene>
    <name evidence="1" type="ORF">MM415A03092_0004</name>
</gene>
<dbReference type="EMBL" id="MT141893">
    <property type="protein sequence ID" value="QJA71704.1"/>
    <property type="molecule type" value="Genomic_DNA"/>
</dbReference>
<sequence length="61" mass="7242">MSYDLLDDAIDDKGYCNHCRKNITIRMEDFGIGLYEYWGHKEHDSDKRPVCTECDRVLEDL</sequence>
<dbReference type="AlphaFoldDB" id="A0A6M3JNL1"/>
<evidence type="ECO:0000313" key="1">
    <source>
        <dbReference type="EMBL" id="QJA71704.1"/>
    </source>
</evidence>
<protein>
    <submittedName>
        <fullName evidence="1">Uncharacterized protein</fullName>
    </submittedName>
</protein>